<dbReference type="EMBL" id="QXED01000003">
    <property type="protein sequence ID" value="RIV23965.1"/>
    <property type="molecule type" value="Genomic_DNA"/>
</dbReference>
<keyword evidence="1" id="KW-0732">Signal</keyword>
<sequence>MKKVSFFLLFLLLNVVTRSVAHAPDDFFAGKWEITVTGTPNGDAKLVAELVRKDGKLTGELVNAADSNQEKIPVTQLTESADKLSMAFTAQGYDVTLDLSKVDDDNLKGMLMNMFEAKAKRLK</sequence>
<gene>
    <name evidence="2" type="ORF">DYU11_13460</name>
</gene>
<dbReference type="Proteomes" id="UP000283523">
    <property type="component" value="Unassembled WGS sequence"/>
</dbReference>
<dbReference type="RefSeq" id="WP_119668181.1">
    <property type="nucleotide sequence ID" value="NZ_QXED01000003.1"/>
</dbReference>
<feature type="chain" id="PRO_5019381629" evidence="1">
    <location>
        <begin position="24"/>
        <end position="123"/>
    </location>
</feature>
<protein>
    <submittedName>
        <fullName evidence="2">Uncharacterized protein</fullName>
    </submittedName>
</protein>
<accession>A0A418MC73</accession>
<evidence type="ECO:0000313" key="3">
    <source>
        <dbReference type="Proteomes" id="UP000283523"/>
    </source>
</evidence>
<dbReference type="OrthoDB" id="1100674at2"/>
<name>A0A418MC73_9BACT</name>
<dbReference type="AlphaFoldDB" id="A0A418MC73"/>
<evidence type="ECO:0000256" key="1">
    <source>
        <dbReference type="SAM" id="SignalP"/>
    </source>
</evidence>
<proteinExistence type="predicted"/>
<comment type="caution">
    <text evidence="2">The sequence shown here is derived from an EMBL/GenBank/DDBJ whole genome shotgun (WGS) entry which is preliminary data.</text>
</comment>
<keyword evidence="3" id="KW-1185">Reference proteome</keyword>
<evidence type="ECO:0000313" key="2">
    <source>
        <dbReference type="EMBL" id="RIV23965.1"/>
    </source>
</evidence>
<organism evidence="2 3">
    <name type="scientific">Fibrisoma montanum</name>
    <dbReference type="NCBI Taxonomy" id="2305895"/>
    <lineage>
        <taxon>Bacteria</taxon>
        <taxon>Pseudomonadati</taxon>
        <taxon>Bacteroidota</taxon>
        <taxon>Cytophagia</taxon>
        <taxon>Cytophagales</taxon>
        <taxon>Spirosomataceae</taxon>
        <taxon>Fibrisoma</taxon>
    </lineage>
</organism>
<feature type="signal peptide" evidence="1">
    <location>
        <begin position="1"/>
        <end position="23"/>
    </location>
</feature>
<reference evidence="2 3" key="1">
    <citation type="submission" date="2018-08" db="EMBL/GenBank/DDBJ databases">
        <title>Fibrisoma montanum sp. nov., isolated from Danxia mountain soil.</title>
        <authorList>
            <person name="Huang Y."/>
        </authorList>
    </citation>
    <scope>NUCLEOTIDE SEQUENCE [LARGE SCALE GENOMIC DNA]</scope>
    <source>
        <strain evidence="2 3">HYT19</strain>
    </source>
</reference>